<evidence type="ECO:0000259" key="2">
    <source>
        <dbReference type="Pfam" id="PF12571"/>
    </source>
</evidence>
<protein>
    <recommendedName>
        <fullName evidence="5">Phage tail collar domain-containing protein</fullName>
    </recommendedName>
</protein>
<name>A0A3M4A768_PSEMA</name>
<dbReference type="InterPro" id="IPR037053">
    <property type="entry name" value="Phage_tail_collar_dom_sf"/>
</dbReference>
<dbReference type="SUPFAM" id="SSF88874">
    <property type="entry name" value="Receptor-binding domain of short tail fibre protein gp12"/>
    <property type="match status" value="2"/>
</dbReference>
<evidence type="ECO:0000313" key="4">
    <source>
        <dbReference type="Proteomes" id="UP000276587"/>
    </source>
</evidence>
<feature type="domain" description="Phage tail collar" evidence="1">
    <location>
        <begin position="360"/>
        <end position="418"/>
    </location>
</feature>
<feature type="domain" description="Phage tail fibre protein N-terminal" evidence="2">
    <location>
        <begin position="1"/>
        <end position="149"/>
    </location>
</feature>
<evidence type="ECO:0008006" key="5">
    <source>
        <dbReference type="Google" id="ProtNLM"/>
    </source>
</evidence>
<dbReference type="RefSeq" id="WP_082893978.1">
    <property type="nucleotide sequence ID" value="NZ_RBPW01000246.1"/>
</dbReference>
<evidence type="ECO:0000259" key="1">
    <source>
        <dbReference type="Pfam" id="PF07484"/>
    </source>
</evidence>
<organism evidence="3 4">
    <name type="scientific">Pseudomonas marginalis pv. marginalis</name>
    <dbReference type="NCBI Taxonomy" id="97473"/>
    <lineage>
        <taxon>Bacteria</taxon>
        <taxon>Pseudomonadati</taxon>
        <taxon>Pseudomonadota</taxon>
        <taxon>Gammaproteobacteria</taxon>
        <taxon>Pseudomonadales</taxon>
        <taxon>Pseudomonadaceae</taxon>
        <taxon>Pseudomonas</taxon>
    </lineage>
</organism>
<reference evidence="3 4" key="1">
    <citation type="submission" date="2018-08" db="EMBL/GenBank/DDBJ databases">
        <title>Recombination of ecologically and evolutionarily significant loci maintains genetic cohesion in the Pseudomonas syringae species complex.</title>
        <authorList>
            <person name="Dillon M."/>
            <person name="Thakur S."/>
            <person name="Almeida R.N.D."/>
            <person name="Weir B.S."/>
            <person name="Guttman D.S."/>
        </authorList>
    </citation>
    <scope>NUCLEOTIDE SEQUENCE [LARGE SCALE GENOMIC DNA]</scope>
    <source>
        <strain evidence="3 4">ICMP 3555</strain>
    </source>
</reference>
<dbReference type="Pfam" id="PF12571">
    <property type="entry name" value="Phage_tail_fib"/>
    <property type="match status" value="1"/>
</dbReference>
<dbReference type="InterPro" id="IPR051934">
    <property type="entry name" value="Phage_Tail_Fiber_Structural"/>
</dbReference>
<dbReference type="InterPro" id="IPR022225">
    <property type="entry name" value="Phage_tail_fibre_N"/>
</dbReference>
<proteinExistence type="predicted"/>
<accession>A0A3M4A768</accession>
<dbReference type="PANTHER" id="PTHR35191">
    <property type="entry name" value="PROPHAGE SIDE TAIL FIBER PROTEIN HOMOLOG STFQ-RELATED"/>
    <property type="match status" value="1"/>
</dbReference>
<dbReference type="EMBL" id="RBQF01000339">
    <property type="protein sequence ID" value="RMP02767.1"/>
    <property type="molecule type" value="Genomic_DNA"/>
</dbReference>
<dbReference type="Proteomes" id="UP000276587">
    <property type="component" value="Unassembled WGS sequence"/>
</dbReference>
<evidence type="ECO:0000313" key="3">
    <source>
        <dbReference type="EMBL" id="RMP02767.1"/>
    </source>
</evidence>
<dbReference type="AlphaFoldDB" id="A0A3M4A768"/>
<comment type="caution">
    <text evidence="3">The sequence shown here is derived from an EMBL/GenBank/DDBJ whole genome shotgun (WGS) entry which is preliminary data.</text>
</comment>
<dbReference type="Gene3D" id="3.90.1340.10">
    <property type="entry name" value="Phage tail collar domain"/>
    <property type="match status" value="2"/>
</dbReference>
<dbReference type="Pfam" id="PF07484">
    <property type="entry name" value="Collar"/>
    <property type="match status" value="2"/>
</dbReference>
<dbReference type="InterPro" id="IPR011083">
    <property type="entry name" value="Phage_tail_collar_dom"/>
</dbReference>
<keyword evidence="4" id="KW-1185">Reference proteome</keyword>
<feature type="domain" description="Phage tail collar" evidence="1">
    <location>
        <begin position="183"/>
        <end position="241"/>
    </location>
</feature>
<sequence length="668" mass="70299">MADYYTLLTDAGIAYETACKAAGVPIKLAQISVGDGNGAVYNPDASAKALKREVWRGPLNALFQDEKNANWLMAEVTIPSDVGGWYVREAGLWTDTGILYAIVKYPESYKPVLATSGSGKEFYIRSIFETSNAAIVTLLIDDTVVKATRAWVMDYLGRQLAEGTYTKAEIEMLIAQSSALPVGSMVAFPIDKVPVGFLEIDGSVKSATAYPDLAKFLGTAFNKGDEGAGNFRLPESRGEFLRGWDHGRGVDVGRTIGGFQLDQMQGHLHAPPKGATAYAAFGPGGSALASGSGIINPAASGSSMTDGVNGEVRSGAETRPRNLAVMWCIKAWNAPINQGSIDVAALVSELDALKSAVPVGSIIPFPKAAVPPGYLELDGSVQSVATYPDLAVYLGTTFNTGGEPVGFFRLPDSRGEFLRGWDHGRGIDSNRTIGSWQKGTAVTHDSDRGPALTPIVIGAALSGGASGSEAIGADSYQIQAGNYVLQSAWAGTPSPVATVDTYLGVTRPRNLSVMWCIKAWNAPINQGQIDISALALEVSNLANMADFTVIYPGGGNKTSPGGVATNSRYIAANPFPGYHVFCTAQVLYNGEWANPEFGDHFSGIGGPDRYGHGVQANQMGNSIIVQTGVNGLVYPNVLSGAPFLLSATTGVSPLPCRVLVWRLKGVIA</sequence>
<dbReference type="PANTHER" id="PTHR35191:SF1">
    <property type="entry name" value="PROPHAGE SIDE TAIL FIBER PROTEIN HOMOLOG STFQ-RELATED"/>
    <property type="match status" value="1"/>
</dbReference>
<gene>
    <name evidence="3" type="ORF">ALQ29_03294</name>
</gene>